<proteinExistence type="predicted"/>
<keyword evidence="3" id="KW-1133">Transmembrane helix</keyword>
<evidence type="ECO:0000256" key="2">
    <source>
        <dbReference type="ARBA" id="ARBA00022692"/>
    </source>
</evidence>
<evidence type="ECO:0000313" key="6">
    <source>
        <dbReference type="EMBL" id="MCD8472441.1"/>
    </source>
</evidence>
<dbReference type="EC" id="3.4.21.105" evidence="6"/>
<keyword evidence="6" id="KW-0645">Protease</keyword>
<dbReference type="SUPFAM" id="SSF144091">
    <property type="entry name" value="Rhomboid-like"/>
    <property type="match status" value="1"/>
</dbReference>
<evidence type="ECO:0000256" key="1">
    <source>
        <dbReference type="ARBA" id="ARBA00004141"/>
    </source>
</evidence>
<reference evidence="6" key="1">
    <citation type="submission" date="2021-11" db="EMBL/GenBank/DDBJ databases">
        <title>Genome sequence of Xylella taiwanensis PLS432.</title>
        <authorList>
            <person name="Weng L.-W."/>
            <person name="Su C.-C."/>
            <person name="Tsai C.-W."/>
            <person name="Kuo C.-H."/>
        </authorList>
    </citation>
    <scope>NUCLEOTIDE SEQUENCE</scope>
    <source>
        <strain evidence="6">PLS432</strain>
    </source>
</reference>
<sequence>MMTVLLHTSIAHLSGNLTGLVMFGPCIARAISMTCVHSTGELTNGAAVVLIDWPVIGASAVVFALDEGWLALFLHDCTAFAS</sequence>
<comment type="subcellular location">
    <subcellularLocation>
        <location evidence="1">Membrane</location>
        <topology evidence="1">Multi-pass membrane protein</topology>
    </subcellularLocation>
</comment>
<evidence type="ECO:0000259" key="5">
    <source>
        <dbReference type="Pfam" id="PF01694"/>
    </source>
</evidence>
<dbReference type="InterPro" id="IPR035952">
    <property type="entry name" value="Rhomboid-like_sf"/>
</dbReference>
<comment type="caution">
    <text evidence="6">The sequence shown here is derived from an EMBL/GenBank/DDBJ whole genome shotgun (WGS) entry which is preliminary data.</text>
</comment>
<dbReference type="InterPro" id="IPR022764">
    <property type="entry name" value="Peptidase_S54_rhomboid_dom"/>
</dbReference>
<dbReference type="GeneID" id="68901460"/>
<gene>
    <name evidence="6" type="ORF">LPH55_02860</name>
</gene>
<keyword evidence="4" id="KW-0472">Membrane</keyword>
<accession>A0ABS8TTP5</accession>
<dbReference type="GO" id="GO:0008233">
    <property type="term" value="F:peptidase activity"/>
    <property type="evidence" value="ECO:0007669"/>
    <property type="project" value="UniProtKB-KW"/>
</dbReference>
<dbReference type="Proteomes" id="UP001430701">
    <property type="component" value="Unassembled WGS sequence"/>
</dbReference>
<keyword evidence="6" id="KW-0378">Hydrolase</keyword>
<evidence type="ECO:0000313" key="7">
    <source>
        <dbReference type="Proteomes" id="UP001430701"/>
    </source>
</evidence>
<dbReference type="EMBL" id="JAJPPU010000001">
    <property type="protein sequence ID" value="MCD8472441.1"/>
    <property type="molecule type" value="Genomic_DNA"/>
</dbReference>
<evidence type="ECO:0000256" key="3">
    <source>
        <dbReference type="ARBA" id="ARBA00022989"/>
    </source>
</evidence>
<protein>
    <submittedName>
        <fullName evidence="6">Rhomboid family intramembrane serine protease</fullName>
        <ecNumber evidence="6">3.4.21.105</ecNumber>
    </submittedName>
</protein>
<dbReference type="GO" id="GO:0006508">
    <property type="term" value="P:proteolysis"/>
    <property type="evidence" value="ECO:0007669"/>
    <property type="project" value="UniProtKB-KW"/>
</dbReference>
<dbReference type="RefSeq" id="WP_114867176.1">
    <property type="nucleotide sequence ID" value="NZ_CP053627.1"/>
</dbReference>
<organism evidence="6 7">
    <name type="scientific">Xylella taiwanensis</name>
    <dbReference type="NCBI Taxonomy" id="1444770"/>
    <lineage>
        <taxon>Bacteria</taxon>
        <taxon>Pseudomonadati</taxon>
        <taxon>Pseudomonadota</taxon>
        <taxon>Gammaproteobacteria</taxon>
        <taxon>Lysobacterales</taxon>
        <taxon>Lysobacteraceae</taxon>
        <taxon>Xylella</taxon>
    </lineage>
</organism>
<dbReference type="Pfam" id="PF01694">
    <property type="entry name" value="Rhomboid"/>
    <property type="match status" value="1"/>
</dbReference>
<keyword evidence="7" id="KW-1185">Reference proteome</keyword>
<keyword evidence="2" id="KW-0812">Transmembrane</keyword>
<feature type="domain" description="Peptidase S54 rhomboid" evidence="5">
    <location>
        <begin position="3"/>
        <end position="74"/>
    </location>
</feature>
<name>A0ABS8TTP5_9GAMM</name>
<evidence type="ECO:0000256" key="4">
    <source>
        <dbReference type="ARBA" id="ARBA00023136"/>
    </source>
</evidence>